<protein>
    <submittedName>
        <fullName evidence="1">Uncharacterized protein</fullName>
    </submittedName>
</protein>
<accession>A0AA36IJU1</accession>
<organism evidence="1 2">
    <name type="scientific">Effrenium voratum</name>
    <dbReference type="NCBI Taxonomy" id="2562239"/>
    <lineage>
        <taxon>Eukaryota</taxon>
        <taxon>Sar</taxon>
        <taxon>Alveolata</taxon>
        <taxon>Dinophyceae</taxon>
        <taxon>Suessiales</taxon>
        <taxon>Symbiodiniaceae</taxon>
        <taxon>Effrenium</taxon>
    </lineage>
</organism>
<dbReference type="Proteomes" id="UP001178507">
    <property type="component" value="Unassembled WGS sequence"/>
</dbReference>
<evidence type="ECO:0000313" key="1">
    <source>
        <dbReference type="EMBL" id="CAJ1387687.1"/>
    </source>
</evidence>
<gene>
    <name evidence="1" type="ORF">EVOR1521_LOCUS13710</name>
</gene>
<reference evidence="1" key="1">
    <citation type="submission" date="2023-08" db="EMBL/GenBank/DDBJ databases">
        <authorList>
            <person name="Chen Y."/>
            <person name="Shah S."/>
            <person name="Dougan E. K."/>
            <person name="Thang M."/>
            <person name="Chan C."/>
        </authorList>
    </citation>
    <scope>NUCLEOTIDE SEQUENCE</scope>
</reference>
<evidence type="ECO:0000313" key="2">
    <source>
        <dbReference type="Proteomes" id="UP001178507"/>
    </source>
</evidence>
<name>A0AA36IJU1_9DINO</name>
<keyword evidence="2" id="KW-1185">Reference proteome</keyword>
<dbReference type="EMBL" id="CAUJNA010001557">
    <property type="protein sequence ID" value="CAJ1387687.1"/>
    <property type="molecule type" value="Genomic_DNA"/>
</dbReference>
<sequence length="1401" mass="155379">MAASLRFWGVDLHPSIGRFAELLHFLLGVPKAQIYVHDLTPYCPAAREFDRVSCDMPFPFAPLEAGHVRSREEMRLALEELSMLPPWDQRKANQVLRRLQANEDFRKADVVICSIVQFACSVFAAAGKTLLFYGSGLYFDHRAEGDCMWASTYRRLAECSAEFEECQEVLLAARPLVLATTQLTQEYARHILGVEVPLLVEGLPSISWRMAGVGDGLQAGSLGQFDFRAAEPSDTVLLWPDVSLDSRWKGFKKFREEQVEAVLSLKNWFREVALAAPSSIYGKAYPKEAILQHRAAVILPYADASLTALDWYWAGVPLFLPSKSAWFKVYYQENSDGLAKRFQLKLSMLWGTLPPVDLPLCYSFNSSLVGEEEILEELRTGIYEADSSGNVTSEMLQRWRGLCEEVLHRRGEAPQVCFWFHPKTALHWLQKMWYYTAPGIQYWDTPEDLEEKLLNWPWEKTYLYRQLMAQHWEATLEHFKSGMQRLNAAEAEKTPTGRQRTAAELGLRRRSEPLQTPSRRPSFREGLWLGPSPTILPSVDTAAGRFRPLFRAGAVPYLTVIDFQLCAVADGEVRLAELFLDPRAVLETPSDPILWLQVWRHEQRSKRRSKAGPWHLRDQQPTRLSTADVGTVFSAQLVPPLVLAAGDCFGFATSGWRGLVPFDEPPLEPENGARGVCWAYGPRLARLGAREAVLAQGLALRAYAVRIRIEPRILSAAPSAPVLADPAGAYAPLCSAADVCPREPARLESAVLDWGLVLASLCNCTSGEALLGQAAGTAGACCDLDLLDRVLSALGHAKGVSCLHGALAVVASCSAKLSLRQRPRISTKLASASLQQELVLPRLVHLGSPMRLVASPTQSDWWDLQIEPMLSTEPDLQRTYRLRGSAASFVPFPFGTQDLLWWRAASRGERLDLLTEVLLGLDVLGISDYFAFVGSICFVTSRGCAEPQPLDILVRWQDQEAVAAFAETWSASSDRRHHVMQPDRIELGVSPDPGLLSVWPGDLGFGVVCPDCSFLQIKFYSPARAKPGYVISGTRGCLWQALLPVRWLSFEELRSLGAGAVGGQEETLLFPWPADPLRVASSAAAAKSSAWCKEALQVFEPAVPLERLAPEFDLGEAAHGDLGFYDLFDLRKFSQDKAALKARLRAAGLPTARPLFAANDPQLPPELRELPQYAVKAVHQHHGGLGVLLMSHGRDLLTGRRMDFEEVQRWAEGAMAPQSAAPRCWMEQGARRCVNNAPVLDEKVKPGILVEELASTWDGKTGELPDEAFCFVAWGRLVFYGQMAAGTWGGYFASDGTPIFARPMKASKQIEAGGAFRAQPWPPPLVRDVARLAEATAQVVGADFIRIDIFPNGGKPLVSEVSIVTGWFGRANLQWGEVDVWLLEMLRDRWLSGYAARWAQS</sequence>
<proteinExistence type="predicted"/>
<comment type="caution">
    <text evidence="1">The sequence shown here is derived from an EMBL/GenBank/DDBJ whole genome shotgun (WGS) entry which is preliminary data.</text>
</comment>